<dbReference type="SMART" id="SM00448">
    <property type="entry name" value="REC"/>
    <property type="match status" value="1"/>
</dbReference>
<dbReference type="EnsemblPlants" id="TraesCS2A02G081900.2">
    <property type="protein sequence ID" value="TraesCS2A02G081900.2"/>
    <property type="gene ID" value="TraesCS2A02G081900"/>
</dbReference>
<dbReference type="GO" id="GO:0048511">
    <property type="term" value="P:rhythmic process"/>
    <property type="evidence" value="ECO:0007669"/>
    <property type="project" value="UniProtKB-KW"/>
</dbReference>
<dbReference type="Pfam" id="PF00072">
    <property type="entry name" value="Response_reg"/>
    <property type="match status" value="1"/>
</dbReference>
<dbReference type="SUPFAM" id="SSF52172">
    <property type="entry name" value="CheY-like"/>
    <property type="match status" value="1"/>
</dbReference>
<dbReference type="STRING" id="4565.A0A3B6AQZ8"/>
<dbReference type="Gramene" id="TraesCS2A02G081900.2">
    <property type="protein sequence ID" value="TraesCS2A02G081900.2"/>
    <property type="gene ID" value="TraesCS2A02G081900"/>
</dbReference>
<feature type="compositionally biased region" description="Basic residues" evidence="10">
    <location>
        <begin position="644"/>
        <end position="653"/>
    </location>
</feature>
<feature type="compositionally biased region" description="Basic and acidic residues" evidence="10">
    <location>
        <begin position="633"/>
        <end position="643"/>
    </location>
</feature>
<comment type="caution">
    <text evidence="8">Lacks conserved residue(s) required for the propagation of feature annotation.</text>
</comment>
<dbReference type="Gene3D" id="3.40.50.2300">
    <property type="match status" value="1"/>
</dbReference>
<evidence type="ECO:0000313" key="13">
    <source>
        <dbReference type="EnsemblPlants" id="TraesCS2A02G081900.2"/>
    </source>
</evidence>
<proteinExistence type="inferred from homology"/>
<evidence type="ECO:0000259" key="12">
    <source>
        <dbReference type="PROSITE" id="PS51017"/>
    </source>
</evidence>
<evidence type="ECO:0000256" key="1">
    <source>
        <dbReference type="ARBA" id="ARBA00004123"/>
    </source>
</evidence>
<dbReference type="GO" id="GO:0000160">
    <property type="term" value="P:phosphorelay signal transduction system"/>
    <property type="evidence" value="ECO:0007669"/>
    <property type="project" value="UniProtKB-KW"/>
</dbReference>
<evidence type="ECO:0000313" key="14">
    <source>
        <dbReference type="Proteomes" id="UP000019116"/>
    </source>
</evidence>
<feature type="domain" description="Response regulatory" evidence="11">
    <location>
        <begin position="49"/>
        <end position="168"/>
    </location>
</feature>
<name>A0A3B6AQZ8_WHEAT</name>
<dbReference type="RefSeq" id="XP_044455072.1">
    <property type="nucleotide sequence ID" value="XM_044599137.1"/>
</dbReference>
<dbReference type="Gramene" id="TraesCS2A03G0159800.3">
    <property type="protein sequence ID" value="TraesCS2A03G0159800.3.CDS"/>
    <property type="gene ID" value="TraesCS2A03G0159800"/>
</dbReference>
<keyword evidence="5" id="KW-0090">Biological rhythms</keyword>
<dbReference type="InterPro" id="IPR001789">
    <property type="entry name" value="Sig_transdc_resp-reg_receiver"/>
</dbReference>
<evidence type="ECO:0008006" key="15">
    <source>
        <dbReference type="Google" id="ProtNLM"/>
    </source>
</evidence>
<dbReference type="PROSITE" id="PS51017">
    <property type="entry name" value="CCT"/>
    <property type="match status" value="1"/>
</dbReference>
<evidence type="ECO:0000259" key="11">
    <source>
        <dbReference type="PROSITE" id="PS50110"/>
    </source>
</evidence>
<dbReference type="InterPro" id="IPR011006">
    <property type="entry name" value="CheY-like_superfamily"/>
</dbReference>
<accession>A0A3B6AQZ8</accession>
<evidence type="ECO:0000256" key="9">
    <source>
        <dbReference type="PROSITE-ProRule" id="PRU00357"/>
    </source>
</evidence>
<feature type="compositionally biased region" description="Polar residues" evidence="10">
    <location>
        <begin position="488"/>
        <end position="500"/>
    </location>
</feature>
<feature type="compositionally biased region" description="Polar residues" evidence="10">
    <location>
        <begin position="300"/>
        <end position="315"/>
    </location>
</feature>
<evidence type="ECO:0000256" key="8">
    <source>
        <dbReference type="PROSITE-ProRule" id="PRU00169"/>
    </source>
</evidence>
<feature type="compositionally biased region" description="Basic and acidic residues" evidence="10">
    <location>
        <begin position="271"/>
        <end position="294"/>
    </location>
</feature>
<feature type="region of interest" description="Disordered" evidence="10">
    <location>
        <begin position="1"/>
        <end position="35"/>
    </location>
</feature>
<dbReference type="Pfam" id="PF06203">
    <property type="entry name" value="CCT"/>
    <property type="match status" value="1"/>
</dbReference>
<feature type="compositionally biased region" description="Polar residues" evidence="10">
    <location>
        <begin position="442"/>
        <end position="451"/>
    </location>
</feature>
<evidence type="ECO:0000256" key="6">
    <source>
        <dbReference type="ARBA" id="ARBA00023163"/>
    </source>
</evidence>
<feature type="compositionally biased region" description="Polar residues" evidence="10">
    <location>
        <begin position="219"/>
        <end position="228"/>
    </location>
</feature>
<evidence type="ECO:0000256" key="10">
    <source>
        <dbReference type="SAM" id="MobiDB-lite"/>
    </source>
</evidence>
<dbReference type="FunFam" id="3.40.50.2300:FF:000214">
    <property type="entry name" value="Two-component response regulator-like PRR37"/>
    <property type="match status" value="1"/>
</dbReference>
<evidence type="ECO:0000256" key="7">
    <source>
        <dbReference type="ARBA" id="ARBA00023242"/>
    </source>
</evidence>
<evidence type="ECO:0000256" key="2">
    <source>
        <dbReference type="ARBA" id="ARBA00010330"/>
    </source>
</evidence>
<evidence type="ECO:0000256" key="3">
    <source>
        <dbReference type="ARBA" id="ARBA00023012"/>
    </source>
</evidence>
<keyword evidence="3" id="KW-0902">Two-component regulatory system</keyword>
<keyword evidence="4" id="KW-0805">Transcription regulation</keyword>
<feature type="compositionally biased region" description="Polar residues" evidence="10">
    <location>
        <begin position="325"/>
        <end position="335"/>
    </location>
</feature>
<sequence length="678" mass="73125">MRPRPPPPSAMDRHHHHHQQQQQQPPSPQEEHAAQPRCWEEFLHRKTIRVLLVETDDSTRQVVTALLRHCMYQVIPAENGHQAWAYLQDMQSNIDLVLTEVFMHGGLSGIDLLGRIMNHEVCKDIPVIMMSSHDSMGTVLSCLSNGAADFLAKPIRKNELKNLWAHVWRRSHSSSGSGSGSAIQTQKCTKSKSGDDSNNNSNNRNDDASMGLNARDGSDNGSGTQSSWTKRAVEIDSPQDMSPDQSIDPPDSTCAHVSHLKSEICSNRLRGTDNKKCQKPKETNGDEFKGKELEIGAPGNLNTDDQSSPNESSVKPTDGRCEYLPQNNSNDTVMENSDEPIVRAADLIGSMAKNMDAQQAARAIDAPNCSSQVPEGKDADRENAMPYLELSLKRSRSTADDADAAIQEEQRNVVRRSDLSAFTRYNTCAVSNQGRAGFVGSCSPNGNSSEAAKTDAAQMKQGSNGSSNNNDMGSTTKSVVTKPAGGNNKVSPINGNTHTSAFHRVQPWTPATAAGKDKADETSKKNAATAAAAAKDMSGEAQSKHPCAAAHDANGGSAGGTAQSSLVNPSGPVEGHAANYGSNSGSNNNTNNGSTAATAAGAAAAVHAETGGIDKRSNMMHMKRERRVAAVNKFREKRKERNFGKKVRYQSRKRLAEQRPRVRGQFVRQPPPPAAVER</sequence>
<gene>
    <name evidence="13" type="primary">LOC123187309</name>
</gene>
<dbReference type="PROSITE" id="PS50110">
    <property type="entry name" value="RESPONSE_REGULATORY"/>
    <property type="match status" value="1"/>
</dbReference>
<feature type="region of interest" description="Disordered" evidence="10">
    <location>
        <begin position="633"/>
        <end position="678"/>
    </location>
</feature>
<keyword evidence="6" id="KW-0804">Transcription</keyword>
<keyword evidence="14" id="KW-1185">Reference proteome</keyword>
<organism evidence="13">
    <name type="scientific">Triticum aestivum</name>
    <name type="common">Wheat</name>
    <dbReference type="NCBI Taxonomy" id="4565"/>
    <lineage>
        <taxon>Eukaryota</taxon>
        <taxon>Viridiplantae</taxon>
        <taxon>Streptophyta</taxon>
        <taxon>Embryophyta</taxon>
        <taxon>Tracheophyta</taxon>
        <taxon>Spermatophyta</taxon>
        <taxon>Magnoliopsida</taxon>
        <taxon>Liliopsida</taxon>
        <taxon>Poales</taxon>
        <taxon>Poaceae</taxon>
        <taxon>BOP clade</taxon>
        <taxon>Pooideae</taxon>
        <taxon>Triticodae</taxon>
        <taxon>Triticeae</taxon>
        <taxon>Triticinae</taxon>
        <taxon>Triticum</taxon>
    </lineage>
</organism>
<dbReference type="GO" id="GO:0009736">
    <property type="term" value="P:cytokinin-activated signaling pathway"/>
    <property type="evidence" value="ECO:0007669"/>
    <property type="project" value="InterPro"/>
</dbReference>
<reference evidence="13" key="1">
    <citation type="submission" date="2018-08" db="EMBL/GenBank/DDBJ databases">
        <authorList>
            <person name="Rossello M."/>
        </authorList>
    </citation>
    <scope>NUCLEOTIDE SEQUENCE [LARGE SCALE GENOMIC DNA]</scope>
    <source>
        <strain evidence="13">cv. Chinese Spring</strain>
    </source>
</reference>
<feature type="compositionally biased region" description="Pro residues" evidence="10">
    <location>
        <begin position="669"/>
        <end position="678"/>
    </location>
</feature>
<keyword evidence="7 9" id="KW-0539">Nucleus</keyword>
<reference evidence="13" key="2">
    <citation type="submission" date="2018-10" db="UniProtKB">
        <authorList>
            <consortium name="EnsemblPlants"/>
        </authorList>
    </citation>
    <scope>IDENTIFICATION</scope>
</reference>
<dbReference type="GO" id="GO:0048579">
    <property type="term" value="P:negative regulation of long-day photoperiodism, flowering"/>
    <property type="evidence" value="ECO:0007669"/>
    <property type="project" value="EnsemblPlants"/>
</dbReference>
<comment type="similarity">
    <text evidence="2">Belongs to the ARR-like family.</text>
</comment>
<protein>
    <recommendedName>
        <fullName evidence="15">Pseudo-response regulator</fullName>
    </recommendedName>
</protein>
<comment type="subcellular location">
    <subcellularLocation>
        <location evidence="1 9">Nucleus</location>
    </subcellularLocation>
</comment>
<dbReference type="GeneID" id="123187309"/>
<dbReference type="PANTHER" id="PTHR43874:SF64">
    <property type="entry name" value="TWO-COMPONENT RESPONSE REGULATOR-LIKE PRR37"/>
    <property type="match status" value="1"/>
</dbReference>
<dbReference type="InterPro" id="IPR045279">
    <property type="entry name" value="ARR-like"/>
</dbReference>
<dbReference type="SMR" id="A0A3B6AQZ8"/>
<dbReference type="AlphaFoldDB" id="A0A3B6AQZ8"/>
<feature type="compositionally biased region" description="Low complexity" evidence="10">
    <location>
        <begin position="577"/>
        <end position="595"/>
    </location>
</feature>
<evidence type="ECO:0000256" key="5">
    <source>
        <dbReference type="ARBA" id="ARBA00023108"/>
    </source>
</evidence>
<feature type="compositionally biased region" description="Basic and acidic residues" evidence="10">
    <location>
        <begin position="515"/>
        <end position="524"/>
    </location>
</feature>
<feature type="compositionally biased region" description="Low complexity" evidence="10">
    <location>
        <begin position="462"/>
        <end position="474"/>
    </location>
</feature>
<feature type="region of interest" description="Disordered" evidence="10">
    <location>
        <begin position="171"/>
        <end position="228"/>
    </location>
</feature>
<feature type="region of interest" description="Disordered" evidence="10">
    <location>
        <begin position="271"/>
        <end position="336"/>
    </location>
</feature>
<dbReference type="InterPro" id="IPR010402">
    <property type="entry name" value="CCT_domain"/>
</dbReference>
<dbReference type="OMA" id="MMGTAHH"/>
<dbReference type="PANTHER" id="PTHR43874">
    <property type="entry name" value="TWO-COMPONENT RESPONSE REGULATOR"/>
    <property type="match status" value="1"/>
</dbReference>
<feature type="region of interest" description="Disordered" evidence="10">
    <location>
        <begin position="436"/>
        <end position="595"/>
    </location>
</feature>
<feature type="domain" description="CCT" evidence="12">
    <location>
        <begin position="627"/>
        <end position="669"/>
    </location>
</feature>
<dbReference type="GO" id="GO:0005634">
    <property type="term" value="C:nucleus"/>
    <property type="evidence" value="ECO:0007669"/>
    <property type="project" value="UniProtKB-SubCell"/>
</dbReference>
<dbReference type="Proteomes" id="UP000019116">
    <property type="component" value="Chromosome 2A"/>
</dbReference>
<evidence type="ECO:0000256" key="4">
    <source>
        <dbReference type="ARBA" id="ARBA00023015"/>
    </source>
</evidence>